<gene>
    <name evidence="5" type="ordered locus">FraEuI1c_5531</name>
</gene>
<dbReference type="KEGG" id="fri:FraEuI1c_5531"/>
<feature type="domain" description="FAD-binding PCMH-type" evidence="4">
    <location>
        <begin position="1"/>
        <end position="178"/>
    </location>
</feature>
<sequence>MKSATFEYHRPETLAEALALLAELGDEAKLLAGGQSLVPMLALRLAYFDHLIDIARLPELRGIAVADGWLRVGAGETEAAVGRDAVVSGAVPLLTRATPLIGHFQIRNRGTLCGSVAHADPAGEYPTVALTLDAEMVAASASGGERTIAGAEFFTGLWSTALEPDEMLVAVRFPVWSGRAGFAVEEFARRSGDFAIAGAAVAVELDGDDRVARAAIGLLGMASVPLRAPAAERAVVGQRVDTLDPAELGALAMSELDDVPADLQGSAAYRTRVGATMVTRAWTSAIKEAAGQTAGAEGAIHG</sequence>
<evidence type="ECO:0000313" key="6">
    <source>
        <dbReference type="Proteomes" id="UP000002484"/>
    </source>
</evidence>
<dbReference type="Gene3D" id="3.30.465.10">
    <property type="match status" value="1"/>
</dbReference>
<dbReference type="Pfam" id="PF03450">
    <property type="entry name" value="CO_deh_flav_C"/>
    <property type="match status" value="1"/>
</dbReference>
<dbReference type="GO" id="GO:0071949">
    <property type="term" value="F:FAD binding"/>
    <property type="evidence" value="ECO:0007669"/>
    <property type="project" value="InterPro"/>
</dbReference>
<protein>
    <submittedName>
        <fullName evidence="5">Molybdopterin dehydrogenase FAD-binding protein</fullName>
    </submittedName>
</protein>
<evidence type="ECO:0000256" key="1">
    <source>
        <dbReference type="ARBA" id="ARBA00022630"/>
    </source>
</evidence>
<keyword evidence="1" id="KW-0285">Flavoprotein</keyword>
<dbReference type="SMART" id="SM01092">
    <property type="entry name" value="CO_deh_flav_C"/>
    <property type="match status" value="1"/>
</dbReference>
<dbReference type="SUPFAM" id="SSF55447">
    <property type="entry name" value="CO dehydrogenase flavoprotein C-terminal domain-like"/>
    <property type="match status" value="1"/>
</dbReference>
<dbReference type="Gene3D" id="3.30.43.10">
    <property type="entry name" value="Uridine Diphospho-n-acetylenolpyruvylglucosamine Reductase, domain 2"/>
    <property type="match status" value="1"/>
</dbReference>
<dbReference type="STRING" id="298654.FraEuI1c_5531"/>
<dbReference type="PANTHER" id="PTHR42659:SF2">
    <property type="entry name" value="XANTHINE DEHYDROGENASE SUBUNIT C-RELATED"/>
    <property type="match status" value="1"/>
</dbReference>
<dbReference type="InterPro" id="IPR002346">
    <property type="entry name" value="Mopterin_DH_FAD-bd"/>
</dbReference>
<dbReference type="AlphaFoldDB" id="E3JC61"/>
<dbReference type="InterPro" id="IPR016166">
    <property type="entry name" value="FAD-bd_PCMH"/>
</dbReference>
<dbReference type="HOGENOM" id="CLU_058050_3_0_11"/>
<name>E3JC61_PSEI1</name>
<dbReference type="GO" id="GO:0016491">
    <property type="term" value="F:oxidoreductase activity"/>
    <property type="evidence" value="ECO:0007669"/>
    <property type="project" value="UniProtKB-KW"/>
</dbReference>
<dbReference type="Gene3D" id="3.30.390.50">
    <property type="entry name" value="CO dehydrogenase flavoprotein, C-terminal domain"/>
    <property type="match status" value="1"/>
</dbReference>
<dbReference type="InterPro" id="IPR005107">
    <property type="entry name" value="CO_DH_flav_C"/>
</dbReference>
<accession>E3JC61</accession>
<keyword evidence="6" id="KW-1185">Reference proteome</keyword>
<dbReference type="FunCoup" id="E3JC61">
    <property type="interactions" value="5"/>
</dbReference>
<dbReference type="EMBL" id="CP002299">
    <property type="protein sequence ID" value="ADP83517.1"/>
    <property type="molecule type" value="Genomic_DNA"/>
</dbReference>
<dbReference type="Pfam" id="PF00941">
    <property type="entry name" value="FAD_binding_5"/>
    <property type="match status" value="1"/>
</dbReference>
<evidence type="ECO:0000313" key="5">
    <source>
        <dbReference type="EMBL" id="ADP83517.1"/>
    </source>
</evidence>
<dbReference type="SUPFAM" id="SSF56176">
    <property type="entry name" value="FAD-binding/transporter-associated domain-like"/>
    <property type="match status" value="1"/>
</dbReference>
<organism evidence="5 6">
    <name type="scientific">Pseudofrankia inefficax (strain DSM 45817 / CECT 9037 / DDB 130130 / EuI1c)</name>
    <name type="common">Frankia inefficax</name>
    <dbReference type="NCBI Taxonomy" id="298654"/>
    <lineage>
        <taxon>Bacteria</taxon>
        <taxon>Bacillati</taxon>
        <taxon>Actinomycetota</taxon>
        <taxon>Actinomycetes</taxon>
        <taxon>Frankiales</taxon>
        <taxon>Frankiaceae</taxon>
        <taxon>Pseudofrankia</taxon>
    </lineage>
</organism>
<dbReference type="InterPro" id="IPR051312">
    <property type="entry name" value="Diverse_Substr_Oxidored"/>
</dbReference>
<dbReference type="InterPro" id="IPR036318">
    <property type="entry name" value="FAD-bd_PCMH-like_sf"/>
</dbReference>
<evidence type="ECO:0000256" key="2">
    <source>
        <dbReference type="ARBA" id="ARBA00022827"/>
    </source>
</evidence>
<dbReference type="PANTHER" id="PTHR42659">
    <property type="entry name" value="XANTHINE DEHYDROGENASE SUBUNIT C-RELATED"/>
    <property type="match status" value="1"/>
</dbReference>
<dbReference type="OrthoDB" id="9793944at2"/>
<dbReference type="RefSeq" id="WP_013426635.1">
    <property type="nucleotide sequence ID" value="NC_014666.1"/>
</dbReference>
<evidence type="ECO:0000256" key="3">
    <source>
        <dbReference type="ARBA" id="ARBA00023002"/>
    </source>
</evidence>
<dbReference type="InterPro" id="IPR016169">
    <property type="entry name" value="FAD-bd_PCMH_sub2"/>
</dbReference>
<dbReference type="InterPro" id="IPR036683">
    <property type="entry name" value="CO_DH_flav_C_dom_sf"/>
</dbReference>
<proteinExistence type="predicted"/>
<keyword evidence="3" id="KW-0560">Oxidoreductase</keyword>
<dbReference type="InParanoid" id="E3JC61"/>
<dbReference type="InterPro" id="IPR016167">
    <property type="entry name" value="FAD-bd_PCMH_sub1"/>
</dbReference>
<dbReference type="eggNOG" id="COG1319">
    <property type="taxonomic scope" value="Bacteria"/>
</dbReference>
<dbReference type="PROSITE" id="PS51387">
    <property type="entry name" value="FAD_PCMH"/>
    <property type="match status" value="1"/>
</dbReference>
<keyword evidence="2" id="KW-0274">FAD</keyword>
<dbReference type="Proteomes" id="UP000002484">
    <property type="component" value="Chromosome"/>
</dbReference>
<evidence type="ECO:0000259" key="4">
    <source>
        <dbReference type="PROSITE" id="PS51387"/>
    </source>
</evidence>
<reference evidence="5 6" key="1">
    <citation type="submission" date="2010-10" db="EMBL/GenBank/DDBJ databases">
        <title>Complete sequence of Frankia sp. EuI1c.</title>
        <authorList>
            <consortium name="US DOE Joint Genome Institute"/>
            <person name="Lucas S."/>
            <person name="Copeland A."/>
            <person name="Lapidus A."/>
            <person name="Cheng J.-F."/>
            <person name="Bruce D."/>
            <person name="Goodwin L."/>
            <person name="Pitluck S."/>
            <person name="Chertkov O."/>
            <person name="Detter J.C."/>
            <person name="Han C."/>
            <person name="Tapia R."/>
            <person name="Land M."/>
            <person name="Hauser L."/>
            <person name="Jeffries C."/>
            <person name="Kyrpides N."/>
            <person name="Ivanova N."/>
            <person name="Mikhailova N."/>
            <person name="Beauchemin N."/>
            <person name="Sen A."/>
            <person name="Sur S.A."/>
            <person name="Gtari M."/>
            <person name="Wall L."/>
            <person name="Tisa L."/>
            <person name="Woyke T."/>
        </authorList>
    </citation>
    <scope>NUCLEOTIDE SEQUENCE [LARGE SCALE GENOMIC DNA]</scope>
    <source>
        <strain evidence="6">DSM 45817 / CECT 9037 / EuI1c</strain>
    </source>
</reference>